<organism evidence="1 2">
    <name type="scientific">Kickxella alabastrina</name>
    <dbReference type="NCBI Taxonomy" id="61397"/>
    <lineage>
        <taxon>Eukaryota</taxon>
        <taxon>Fungi</taxon>
        <taxon>Fungi incertae sedis</taxon>
        <taxon>Zoopagomycota</taxon>
        <taxon>Kickxellomycotina</taxon>
        <taxon>Kickxellomycetes</taxon>
        <taxon>Kickxellales</taxon>
        <taxon>Kickxellaceae</taxon>
        <taxon>Kickxella</taxon>
    </lineage>
</organism>
<dbReference type="EMBL" id="JANBPG010000182">
    <property type="protein sequence ID" value="KAJ1899098.1"/>
    <property type="molecule type" value="Genomic_DNA"/>
</dbReference>
<evidence type="ECO:0000313" key="2">
    <source>
        <dbReference type="Proteomes" id="UP001150581"/>
    </source>
</evidence>
<dbReference type="Proteomes" id="UP001150581">
    <property type="component" value="Unassembled WGS sequence"/>
</dbReference>
<name>A0ACC1IQQ3_9FUNG</name>
<comment type="caution">
    <text evidence="1">The sequence shown here is derived from an EMBL/GenBank/DDBJ whole genome shotgun (WGS) entry which is preliminary data.</text>
</comment>
<gene>
    <name evidence="1" type="ORF">LPJ66_002333</name>
</gene>
<keyword evidence="2" id="KW-1185">Reference proteome</keyword>
<reference evidence="1" key="1">
    <citation type="submission" date="2022-07" db="EMBL/GenBank/DDBJ databases">
        <title>Phylogenomic reconstructions and comparative analyses of Kickxellomycotina fungi.</title>
        <authorList>
            <person name="Reynolds N.K."/>
            <person name="Stajich J.E."/>
            <person name="Barry K."/>
            <person name="Grigoriev I.V."/>
            <person name="Crous P."/>
            <person name="Smith M.E."/>
        </authorList>
    </citation>
    <scope>NUCLEOTIDE SEQUENCE</scope>
    <source>
        <strain evidence="1">Benny 63K</strain>
    </source>
</reference>
<sequence>MDYSQVLIELEQACGDFQVPATRFAAEQHLQSFGKRPDAIAIGKYALANSSLPTAKFFALRGIKESVIASYAVLGVTSALALRDELFQMAVLNGRSLESFVLDSLCWVIAVTTKRAWIETSEEQRAVFTNALCEDITRHNIPCIGLITATYLIDEISGGSKCSEFHLPWEFHYTCKTSFERAHLIPLFEAPLKVMHGQLRRSTESQNAPPGGSHIIAYERRSALHVVERILSWSFTSPDNNKVIDAAFGCPRDRFSAGGTDCGSSRRSKTGDLDDGDDYEGSGQAIIDNDLQNRTPIFSREWQPLLLNSDVLTMFFSVYEATLTDQMHAYFSPGSSHIALQCMIQVSGLRGKGIFSAFESNSTDSLRAQYAQVIMQNQLRVLRHVCTMDLTSEGSEDIVVATTQMIRRFIEAQLAEQPEYIVAGERLHPLALLTAGVPETLAYFGEVSKFICLLLRAASGILRSDAAHSIDEDFGDVDNYFVMQAFDELASAWSSIINEIQEWKYLVEASSSTRQTMFTSDSNSSGGSGQTGGIDGQIDNRSVLASFTQFLTTTAYMIHSEYIQLRMLACEDSMKENDSRSDAQSIDHGLLAKDYTVYEDQLQFIALLSRLDIQNSMNRLYESLFSMCSALQNEFGRLGNEINIGAFTEASDGGNQKSIDILHEQIHWIVLMMGYILADSGISERVLIPTAISEPFVASHDIEHDFIVQSIMTILETIQFELMSPSSILAAYGSPLLVETLFWTLRRIVPVYFLLDVSDYRQLNPHIVSAFGKASDGGNGAALISGILDLVRRAFALWTSEEDVLQMCVDMLLAFAQRSSIAQEITQSPKFTPLMLYLTSNMHRFPETTHSSMIEALAVLCSHSSSGEHERGFAELKTLIQLNVAQIVQDRNFAARSQDARVVSRLLDGLDMLDGILAAANDRNMDMLFVLIFEVQPAFVQMLSTYSCDQEIPRKVIQVVESAARYLDISSLSDNEHMLNFSHNIRSVLQQYQRSHQGQHHTQHSSDIEALNVITTLTLAISYLVHNEMGFAPNEASQSTSREVSDAFGETEVYGLYCIHTTTSPSQINSPNVMRVYMQLLSELIQFRTPSLIRWLPVETWQAVLNMLLMGIDNDIYDVGRRAYEAIGKLGAYIKIVGLENTVPEVRQLLCQGVKQLMSKLFLALLYSPFDAELVESAGTALVTLGLIDPDHLQSCFGELLTQGNSASFADRLSATFARFNGELETCEAISAFLRLSGPIPDTIDSTALRQPLFELLINTRAVLRVK</sequence>
<accession>A0ACC1IQQ3</accession>
<evidence type="ECO:0000313" key="1">
    <source>
        <dbReference type="EMBL" id="KAJ1899098.1"/>
    </source>
</evidence>
<protein>
    <submittedName>
        <fullName evidence="1">Uncharacterized protein</fullName>
    </submittedName>
</protein>
<proteinExistence type="predicted"/>